<keyword evidence="11" id="KW-1278">Translocase</keyword>
<comment type="subunit">
    <text evidence="3">The main subunits of complex b-c1 are: cytochrome b, cytochrome c1 and the Rieske protein.</text>
</comment>
<dbReference type="SUPFAM" id="SSF50022">
    <property type="entry name" value="ISP domain"/>
    <property type="match status" value="1"/>
</dbReference>
<evidence type="ECO:0000256" key="3">
    <source>
        <dbReference type="ARBA" id="ARBA00011649"/>
    </source>
</evidence>
<protein>
    <recommendedName>
        <fullName evidence="5">Ubiquinol-cytochrome c reductase iron-sulfur subunit</fullName>
        <ecNumber evidence="4">7.1.1.8</ecNumber>
    </recommendedName>
    <alternativeName>
        <fullName evidence="19">Rieske iron-sulfur protein</fullName>
    </alternativeName>
</protein>
<evidence type="ECO:0000256" key="20">
    <source>
        <dbReference type="ARBA" id="ARBA00034078"/>
    </source>
</evidence>
<keyword evidence="16 21" id="KW-0472">Membrane</keyword>
<dbReference type="GO" id="GO:0051537">
    <property type="term" value="F:2 iron, 2 sulfur cluster binding"/>
    <property type="evidence" value="ECO:0007669"/>
    <property type="project" value="UniProtKB-KW"/>
</dbReference>
<dbReference type="GO" id="GO:0005886">
    <property type="term" value="C:plasma membrane"/>
    <property type="evidence" value="ECO:0007669"/>
    <property type="project" value="UniProtKB-SubCell"/>
</dbReference>
<dbReference type="GO" id="GO:0046872">
    <property type="term" value="F:metal ion binding"/>
    <property type="evidence" value="ECO:0007669"/>
    <property type="project" value="UniProtKB-KW"/>
</dbReference>
<keyword evidence="12" id="KW-0249">Electron transport</keyword>
<accession>A0A3B0W703</accession>
<keyword evidence="9" id="KW-0001">2Fe-2S</keyword>
<evidence type="ECO:0000256" key="19">
    <source>
        <dbReference type="ARBA" id="ARBA00032409"/>
    </source>
</evidence>
<dbReference type="PANTHER" id="PTHR10134">
    <property type="entry name" value="CYTOCHROME B-C1 COMPLEX SUBUNIT RIESKE, MITOCHONDRIAL"/>
    <property type="match status" value="1"/>
</dbReference>
<comment type="cofactor">
    <cofactor evidence="20">
        <name>[2Fe-2S] cluster</name>
        <dbReference type="ChEBI" id="CHEBI:190135"/>
    </cofactor>
</comment>
<organism evidence="23">
    <name type="scientific">hydrothermal vent metagenome</name>
    <dbReference type="NCBI Taxonomy" id="652676"/>
    <lineage>
        <taxon>unclassified sequences</taxon>
        <taxon>metagenomes</taxon>
        <taxon>ecological metagenomes</taxon>
    </lineage>
</organism>
<feature type="domain" description="Rieske" evidence="22">
    <location>
        <begin position="115"/>
        <end position="194"/>
    </location>
</feature>
<gene>
    <name evidence="23" type="ORF">MNBD_GAMMA04-1576</name>
</gene>
<dbReference type="EMBL" id="UOFB01000143">
    <property type="protein sequence ID" value="VAW46477.1"/>
    <property type="molecule type" value="Genomic_DNA"/>
</dbReference>
<dbReference type="GO" id="GO:0008121">
    <property type="term" value="F:quinol-cytochrome-c reductase activity"/>
    <property type="evidence" value="ECO:0007669"/>
    <property type="project" value="UniProtKB-EC"/>
</dbReference>
<dbReference type="PROSITE" id="PS51318">
    <property type="entry name" value="TAT"/>
    <property type="match status" value="1"/>
</dbReference>
<keyword evidence="8 21" id="KW-0812">Transmembrane</keyword>
<comment type="function">
    <text evidence="1">Component of the ubiquinol-cytochrome c reductase complex (complex III or cytochrome b-c1 complex), which is a respiratory chain that generates an electrochemical potential coupled to ATP synthesis.</text>
</comment>
<feature type="transmembrane region" description="Helical" evidence="21">
    <location>
        <begin position="18"/>
        <end position="39"/>
    </location>
</feature>
<dbReference type="InterPro" id="IPR014349">
    <property type="entry name" value="Rieske_Fe-S_prot"/>
</dbReference>
<evidence type="ECO:0000256" key="6">
    <source>
        <dbReference type="ARBA" id="ARBA00022448"/>
    </source>
</evidence>
<dbReference type="AlphaFoldDB" id="A0A3B0W703"/>
<keyword evidence="17" id="KW-1015">Disulfide bond</keyword>
<dbReference type="NCBIfam" id="TIGR01416">
    <property type="entry name" value="Rieske_proteo"/>
    <property type="match status" value="1"/>
</dbReference>
<dbReference type="Pfam" id="PF00355">
    <property type="entry name" value="Rieske"/>
    <property type="match status" value="1"/>
</dbReference>
<dbReference type="Gene3D" id="2.102.10.10">
    <property type="entry name" value="Rieske [2Fe-2S] iron-sulphur domain"/>
    <property type="match status" value="1"/>
</dbReference>
<evidence type="ECO:0000256" key="5">
    <source>
        <dbReference type="ARBA" id="ARBA00019816"/>
    </source>
</evidence>
<keyword evidence="6" id="KW-0813">Transport</keyword>
<sequence>MSTEDQKSTGVNLTRRKVLTGATGVVGAVGAGFMAVPFLGSWMPSERAKAAGAPVNADVSKLQSGQMLTVAWRGKPVWVVRRTPEMLKILTENVTELRDPNSDESLQPAYSKNTFRSINEEYLVVVGICTHLGCAPLYRPAVGSPDMQEGWKGGFFCPCHGSRFDLAGRVAKSVPAPTNLEIPPYHFRTESIIRVGEDPAEGGVA</sequence>
<comment type="catalytic activity">
    <reaction evidence="18">
        <text>a quinol + 2 Fe(III)-[cytochrome c](out) = a quinone + 2 Fe(II)-[cytochrome c](out) + 2 H(+)(out)</text>
        <dbReference type="Rhea" id="RHEA:11484"/>
        <dbReference type="Rhea" id="RHEA-COMP:10350"/>
        <dbReference type="Rhea" id="RHEA-COMP:14399"/>
        <dbReference type="ChEBI" id="CHEBI:15378"/>
        <dbReference type="ChEBI" id="CHEBI:24646"/>
        <dbReference type="ChEBI" id="CHEBI:29033"/>
        <dbReference type="ChEBI" id="CHEBI:29034"/>
        <dbReference type="ChEBI" id="CHEBI:132124"/>
        <dbReference type="EC" id="7.1.1.8"/>
    </reaction>
</comment>
<evidence type="ECO:0000256" key="2">
    <source>
        <dbReference type="ARBA" id="ARBA00004162"/>
    </source>
</evidence>
<evidence type="ECO:0000256" key="21">
    <source>
        <dbReference type="SAM" id="Phobius"/>
    </source>
</evidence>
<dbReference type="InterPro" id="IPR019470">
    <property type="entry name" value="Ubiq_cytC_Rdtase_Fe-S_su_TAT"/>
</dbReference>
<dbReference type="PROSITE" id="PS51296">
    <property type="entry name" value="RIESKE"/>
    <property type="match status" value="1"/>
</dbReference>
<dbReference type="Gene3D" id="1.20.5.510">
    <property type="entry name" value="Single helix bin"/>
    <property type="match status" value="1"/>
</dbReference>
<evidence type="ECO:0000256" key="13">
    <source>
        <dbReference type="ARBA" id="ARBA00022989"/>
    </source>
</evidence>
<comment type="subcellular location">
    <subcellularLocation>
        <location evidence="2">Cell membrane</location>
        <topology evidence="2">Single-pass membrane protein</topology>
    </subcellularLocation>
</comment>
<evidence type="ECO:0000256" key="17">
    <source>
        <dbReference type="ARBA" id="ARBA00023157"/>
    </source>
</evidence>
<keyword evidence="15" id="KW-0411">Iron-sulfur</keyword>
<keyword evidence="7" id="KW-1003">Cell membrane</keyword>
<evidence type="ECO:0000259" key="22">
    <source>
        <dbReference type="PROSITE" id="PS51296"/>
    </source>
</evidence>
<evidence type="ECO:0000256" key="12">
    <source>
        <dbReference type="ARBA" id="ARBA00022982"/>
    </source>
</evidence>
<evidence type="ECO:0000256" key="10">
    <source>
        <dbReference type="ARBA" id="ARBA00022723"/>
    </source>
</evidence>
<evidence type="ECO:0000256" key="4">
    <source>
        <dbReference type="ARBA" id="ARBA00012951"/>
    </source>
</evidence>
<name>A0A3B0W703_9ZZZZ</name>
<proteinExistence type="predicted"/>
<evidence type="ECO:0000256" key="9">
    <source>
        <dbReference type="ARBA" id="ARBA00022714"/>
    </source>
</evidence>
<reference evidence="23" key="1">
    <citation type="submission" date="2018-06" db="EMBL/GenBank/DDBJ databases">
        <authorList>
            <person name="Zhirakovskaya E."/>
        </authorList>
    </citation>
    <scope>NUCLEOTIDE SEQUENCE</scope>
</reference>
<evidence type="ECO:0000313" key="23">
    <source>
        <dbReference type="EMBL" id="VAW46477.1"/>
    </source>
</evidence>
<evidence type="ECO:0000256" key="1">
    <source>
        <dbReference type="ARBA" id="ARBA00002444"/>
    </source>
</evidence>
<dbReference type="InterPro" id="IPR005805">
    <property type="entry name" value="Rieske_Fe-S_prot_C"/>
</dbReference>
<evidence type="ECO:0000256" key="11">
    <source>
        <dbReference type="ARBA" id="ARBA00022967"/>
    </source>
</evidence>
<dbReference type="InterPro" id="IPR017941">
    <property type="entry name" value="Rieske_2Fe-2S"/>
</dbReference>
<evidence type="ECO:0000256" key="14">
    <source>
        <dbReference type="ARBA" id="ARBA00023004"/>
    </source>
</evidence>
<dbReference type="InterPro" id="IPR006311">
    <property type="entry name" value="TAT_signal"/>
</dbReference>
<keyword evidence="14" id="KW-0408">Iron</keyword>
<evidence type="ECO:0000256" key="7">
    <source>
        <dbReference type="ARBA" id="ARBA00022475"/>
    </source>
</evidence>
<keyword evidence="23" id="KW-0560">Oxidoreductase</keyword>
<dbReference type="Pfam" id="PF10399">
    <property type="entry name" value="UCR_Fe-S_N"/>
    <property type="match status" value="1"/>
</dbReference>
<dbReference type="InterPro" id="IPR036922">
    <property type="entry name" value="Rieske_2Fe-2S_sf"/>
</dbReference>
<evidence type="ECO:0000256" key="15">
    <source>
        <dbReference type="ARBA" id="ARBA00023014"/>
    </source>
</evidence>
<dbReference type="EC" id="7.1.1.8" evidence="4"/>
<dbReference type="PRINTS" id="PR00162">
    <property type="entry name" value="RIESKE"/>
</dbReference>
<evidence type="ECO:0000256" key="18">
    <source>
        <dbReference type="ARBA" id="ARBA00029351"/>
    </source>
</evidence>
<evidence type="ECO:0000256" key="16">
    <source>
        <dbReference type="ARBA" id="ARBA00023136"/>
    </source>
</evidence>
<dbReference type="GO" id="GO:0016491">
    <property type="term" value="F:oxidoreductase activity"/>
    <property type="evidence" value="ECO:0007669"/>
    <property type="project" value="UniProtKB-KW"/>
</dbReference>
<keyword evidence="13 21" id="KW-1133">Transmembrane helix</keyword>
<dbReference type="InterPro" id="IPR006317">
    <property type="entry name" value="Ubiquinol_cyt_c_Rdtase_Fe-S-su"/>
</dbReference>
<evidence type="ECO:0000256" key="8">
    <source>
        <dbReference type="ARBA" id="ARBA00022692"/>
    </source>
</evidence>
<dbReference type="CDD" id="cd03470">
    <property type="entry name" value="Rieske_cytochrome_bc1"/>
    <property type="match status" value="1"/>
</dbReference>
<keyword evidence="10" id="KW-0479">Metal-binding</keyword>